<dbReference type="EMBL" id="CP094298">
    <property type="protein sequence ID" value="UNZ01494.1"/>
    <property type="molecule type" value="Genomic_DNA"/>
</dbReference>
<name>A0ABY3YZ06_STRRM</name>
<dbReference type="Pfam" id="PF13671">
    <property type="entry name" value="AAA_33"/>
    <property type="match status" value="1"/>
</dbReference>
<evidence type="ECO:0000313" key="1">
    <source>
        <dbReference type="EMBL" id="UNZ01494.1"/>
    </source>
</evidence>
<organism evidence="1 2">
    <name type="scientific">Streptomyces rimosus subsp. rimosus</name>
    <dbReference type="NCBI Taxonomy" id="132474"/>
    <lineage>
        <taxon>Bacteria</taxon>
        <taxon>Bacillati</taxon>
        <taxon>Actinomycetota</taxon>
        <taxon>Actinomycetes</taxon>
        <taxon>Kitasatosporales</taxon>
        <taxon>Streptomycetaceae</taxon>
        <taxon>Streptomyces</taxon>
    </lineage>
</organism>
<sequence>MWHGRGVRPARTAVDDGAMETPVPVPAGLVLLVGAPAAGKSTFAGELVAQGRLPAEAVVSSDAIAEELFGPGVDRCTVDAQVFEERDRRVAERLHEGRTVLIDATNVLPRGRERLLAMARKFGVPVTALRFAPHEPVLLLQSRERAKRVPDAEISAYATLLRDTADTRHLLAEGISTVYEVPGRAQGMGAAEAARRFRFEGCEG</sequence>
<dbReference type="InterPro" id="IPR027417">
    <property type="entry name" value="P-loop_NTPase"/>
</dbReference>
<protein>
    <recommendedName>
        <fullName evidence="3">ATP-binding protein</fullName>
    </recommendedName>
</protein>
<dbReference type="SUPFAM" id="SSF52540">
    <property type="entry name" value="P-loop containing nucleoside triphosphate hydrolases"/>
    <property type="match status" value="1"/>
</dbReference>
<dbReference type="Gene3D" id="3.40.50.300">
    <property type="entry name" value="P-loop containing nucleotide triphosphate hydrolases"/>
    <property type="match status" value="1"/>
</dbReference>
<dbReference type="Proteomes" id="UP000829494">
    <property type="component" value="Chromosome"/>
</dbReference>
<gene>
    <name evidence="1" type="ORF">SRIMR7_05010</name>
</gene>
<reference evidence="1 2" key="1">
    <citation type="submission" date="2022-03" db="EMBL/GenBank/DDBJ databases">
        <title>Complete genome of Streptomyces rimosus ssp. rimosus R7 (=ATCC 10970).</title>
        <authorList>
            <person name="Beganovic S."/>
            <person name="Ruckert C."/>
            <person name="Busche T."/>
            <person name="Kalinowski J."/>
            <person name="Wittmann C."/>
        </authorList>
    </citation>
    <scope>NUCLEOTIDE SEQUENCE [LARGE SCALE GENOMIC DNA]</scope>
    <source>
        <strain evidence="1 2">R7</strain>
    </source>
</reference>
<evidence type="ECO:0008006" key="3">
    <source>
        <dbReference type="Google" id="ProtNLM"/>
    </source>
</evidence>
<accession>A0ABY3YZ06</accession>
<keyword evidence="2" id="KW-1185">Reference proteome</keyword>
<proteinExistence type="predicted"/>
<evidence type="ECO:0000313" key="2">
    <source>
        <dbReference type="Proteomes" id="UP000829494"/>
    </source>
</evidence>